<name>A0A4R6JVE2_9ACTN</name>
<organism evidence="1 2">
    <name type="scientific">Paractinoplanes brasiliensis</name>
    <dbReference type="NCBI Taxonomy" id="52695"/>
    <lineage>
        <taxon>Bacteria</taxon>
        <taxon>Bacillati</taxon>
        <taxon>Actinomycetota</taxon>
        <taxon>Actinomycetes</taxon>
        <taxon>Micromonosporales</taxon>
        <taxon>Micromonosporaceae</taxon>
        <taxon>Paractinoplanes</taxon>
    </lineage>
</organism>
<comment type="caution">
    <text evidence="1">The sequence shown here is derived from an EMBL/GenBank/DDBJ whole genome shotgun (WGS) entry which is preliminary data.</text>
</comment>
<evidence type="ECO:0000313" key="1">
    <source>
        <dbReference type="EMBL" id="TDO38625.1"/>
    </source>
</evidence>
<reference evidence="1 2" key="1">
    <citation type="submission" date="2019-03" db="EMBL/GenBank/DDBJ databases">
        <title>Sequencing the genomes of 1000 actinobacteria strains.</title>
        <authorList>
            <person name="Klenk H.-P."/>
        </authorList>
    </citation>
    <scope>NUCLEOTIDE SEQUENCE [LARGE SCALE GENOMIC DNA]</scope>
    <source>
        <strain evidence="1 2">DSM 43805</strain>
    </source>
</reference>
<evidence type="ECO:0008006" key="3">
    <source>
        <dbReference type="Google" id="ProtNLM"/>
    </source>
</evidence>
<dbReference type="RefSeq" id="WP_133873072.1">
    <property type="nucleotide sequence ID" value="NZ_BOMD01000019.1"/>
</dbReference>
<dbReference type="InterPro" id="IPR011008">
    <property type="entry name" value="Dimeric_a/b-barrel"/>
</dbReference>
<protein>
    <recommendedName>
        <fullName evidence="3">Antibiotic biosynthesis monooxygenase</fullName>
    </recommendedName>
</protein>
<dbReference type="OrthoDB" id="9787920at2"/>
<dbReference type="Proteomes" id="UP000294901">
    <property type="component" value="Unassembled WGS sequence"/>
</dbReference>
<keyword evidence="2" id="KW-1185">Reference proteome</keyword>
<dbReference type="SUPFAM" id="SSF54909">
    <property type="entry name" value="Dimeric alpha+beta barrel"/>
    <property type="match status" value="1"/>
</dbReference>
<proteinExistence type="predicted"/>
<evidence type="ECO:0000313" key="2">
    <source>
        <dbReference type="Proteomes" id="UP000294901"/>
    </source>
</evidence>
<dbReference type="AlphaFoldDB" id="A0A4R6JVE2"/>
<dbReference type="EMBL" id="SNWR01000001">
    <property type="protein sequence ID" value="TDO38625.1"/>
    <property type="molecule type" value="Genomic_DNA"/>
</dbReference>
<accession>A0A4R6JVE2</accession>
<sequence>MIDSGEADGLLLVAVVDMSPGDPARGKQYEDAVLALLPRHGGTLQQRLHSTDARSEVHVIRFESRAGYNTFMSDPDRLSLRASFAEAAPTTRVIEVAEPHI</sequence>
<gene>
    <name evidence="1" type="ORF">C8E87_2284</name>
</gene>